<dbReference type="OrthoDB" id="8807260at2"/>
<dbReference type="Pfam" id="PF14361">
    <property type="entry name" value="RsbRD_N"/>
    <property type="match status" value="1"/>
</dbReference>
<dbReference type="GO" id="GO:0000155">
    <property type="term" value="F:phosphorelay sensor kinase activity"/>
    <property type="evidence" value="ECO:0007669"/>
    <property type="project" value="InterPro"/>
</dbReference>
<name>A0A158BUZ5_9BURK</name>
<dbReference type="InterPro" id="IPR005467">
    <property type="entry name" value="His_kinase_dom"/>
</dbReference>
<evidence type="ECO:0000259" key="4">
    <source>
        <dbReference type="PROSITE" id="PS50109"/>
    </source>
</evidence>
<reference evidence="5" key="1">
    <citation type="submission" date="2016-01" db="EMBL/GenBank/DDBJ databases">
        <authorList>
            <person name="Peeters C."/>
        </authorList>
    </citation>
    <scope>NUCLEOTIDE SEQUENCE [LARGE SCALE GENOMIC DNA]</scope>
    <source>
        <strain evidence="5">LMG 29323</strain>
    </source>
</reference>
<dbReference type="SUPFAM" id="SSF47384">
    <property type="entry name" value="Homodimeric domain of signal transducing histidine kinase"/>
    <property type="match status" value="1"/>
</dbReference>
<dbReference type="Gene3D" id="1.10.287.130">
    <property type="match status" value="1"/>
</dbReference>
<comment type="caution">
    <text evidence="5">The sequence shown here is derived from an EMBL/GenBank/DDBJ whole genome shotgun (WGS) entry which is preliminary data.</text>
</comment>
<dbReference type="SMART" id="SM00388">
    <property type="entry name" value="HisKA"/>
    <property type="match status" value="1"/>
</dbReference>
<dbReference type="STRING" id="1777141.AWB80_04188"/>
<evidence type="ECO:0000256" key="3">
    <source>
        <dbReference type="ARBA" id="ARBA00022553"/>
    </source>
</evidence>
<comment type="catalytic activity">
    <reaction evidence="1">
        <text>ATP + protein L-histidine = ADP + protein N-phospho-L-histidine.</text>
        <dbReference type="EC" id="2.7.13.3"/>
    </reaction>
</comment>
<dbReference type="PANTHER" id="PTHR43547:SF2">
    <property type="entry name" value="HYBRID SIGNAL TRANSDUCTION HISTIDINE KINASE C"/>
    <property type="match status" value="1"/>
</dbReference>
<dbReference type="PRINTS" id="PR00344">
    <property type="entry name" value="BCTRLSENSOR"/>
</dbReference>
<dbReference type="RefSeq" id="WP_061176575.1">
    <property type="nucleotide sequence ID" value="NZ_FCOE02000013.1"/>
</dbReference>
<keyword evidence="5" id="KW-0808">Transferase</keyword>
<dbReference type="Gene3D" id="3.30.565.10">
    <property type="entry name" value="Histidine kinase-like ATPase, C-terminal domain"/>
    <property type="match status" value="1"/>
</dbReference>
<dbReference type="AlphaFoldDB" id="A0A158BUZ5"/>
<dbReference type="Pfam" id="PF00512">
    <property type="entry name" value="HisKA"/>
    <property type="match status" value="1"/>
</dbReference>
<evidence type="ECO:0000313" key="5">
    <source>
        <dbReference type="EMBL" id="SAK73918.1"/>
    </source>
</evidence>
<dbReference type="InterPro" id="IPR003661">
    <property type="entry name" value="HisK_dim/P_dom"/>
</dbReference>
<gene>
    <name evidence="5" type="ORF">AWB80_04188</name>
</gene>
<keyword evidence="5" id="KW-0418">Kinase</keyword>
<dbReference type="InterPro" id="IPR025751">
    <property type="entry name" value="RsbRD_N_dom"/>
</dbReference>
<evidence type="ECO:0000256" key="2">
    <source>
        <dbReference type="ARBA" id="ARBA00012438"/>
    </source>
</evidence>
<dbReference type="EC" id="2.7.13.3" evidence="2"/>
<accession>A0A158BUZ5</accession>
<sequence length="374" mass="40655">MDLSTYIEKEIEAIVSEWARQASRLAGEGNALTEIELRNTGIGMLSSFAIDMRTAQGGAGQAAKSRGQLADAPSAVKDVAQEHAEYRLSQGFSLDDIIAEYRALRATVLRLWQTTNPSGSDAFQQMIRFNEAVDEALTEAAREHQKRTEEVRNLLSGILAHDLRSPLSAISNSIELLRHVPALPPMGTTATENAQRSVLRMKRMIDDLLDFTRMRLGEALPIAVSSQNLAPLCRQALDEVRASFPDAQVDLRVSGDVEGEWDGARISQLLVNLLVNAIQHGAGDVHLSASGQCDTVCISVSNSGDPITDHAKRTLFDPLMRTYTPPERRGSAAGLGLGLYVCDCIAKLHQGKIEVESSAQVTTFTVELPRAPRG</sequence>
<dbReference type="InterPro" id="IPR004358">
    <property type="entry name" value="Sig_transdc_His_kin-like_C"/>
</dbReference>
<keyword evidence="3" id="KW-0597">Phosphoprotein</keyword>
<feature type="domain" description="Histidine kinase" evidence="4">
    <location>
        <begin position="158"/>
        <end position="372"/>
    </location>
</feature>
<dbReference type="SUPFAM" id="SSF55874">
    <property type="entry name" value="ATPase domain of HSP90 chaperone/DNA topoisomerase II/histidine kinase"/>
    <property type="match status" value="1"/>
</dbReference>
<dbReference type="Pfam" id="PF02518">
    <property type="entry name" value="HATPase_c"/>
    <property type="match status" value="1"/>
</dbReference>
<organism evidence="5 6">
    <name type="scientific">Caballeronia pedi</name>
    <dbReference type="NCBI Taxonomy" id="1777141"/>
    <lineage>
        <taxon>Bacteria</taxon>
        <taxon>Pseudomonadati</taxon>
        <taxon>Pseudomonadota</taxon>
        <taxon>Betaproteobacteria</taxon>
        <taxon>Burkholderiales</taxon>
        <taxon>Burkholderiaceae</taxon>
        <taxon>Caballeronia</taxon>
    </lineage>
</organism>
<dbReference type="InterPro" id="IPR003594">
    <property type="entry name" value="HATPase_dom"/>
</dbReference>
<dbReference type="CDD" id="cd00082">
    <property type="entry name" value="HisKA"/>
    <property type="match status" value="1"/>
</dbReference>
<dbReference type="PANTHER" id="PTHR43547">
    <property type="entry name" value="TWO-COMPONENT HISTIDINE KINASE"/>
    <property type="match status" value="1"/>
</dbReference>
<dbReference type="InterPro" id="IPR036097">
    <property type="entry name" value="HisK_dim/P_sf"/>
</dbReference>
<dbReference type="SMART" id="SM00387">
    <property type="entry name" value="HATPase_c"/>
    <property type="match status" value="1"/>
</dbReference>
<dbReference type="InterPro" id="IPR036890">
    <property type="entry name" value="HATPase_C_sf"/>
</dbReference>
<protein>
    <recommendedName>
        <fullName evidence="2">histidine kinase</fullName>
        <ecNumber evidence="2">2.7.13.3</ecNumber>
    </recommendedName>
</protein>
<proteinExistence type="predicted"/>
<dbReference type="EMBL" id="FCOE02000013">
    <property type="protein sequence ID" value="SAK73918.1"/>
    <property type="molecule type" value="Genomic_DNA"/>
</dbReference>
<evidence type="ECO:0000313" key="6">
    <source>
        <dbReference type="Proteomes" id="UP000054911"/>
    </source>
</evidence>
<dbReference type="Proteomes" id="UP000054911">
    <property type="component" value="Unassembled WGS sequence"/>
</dbReference>
<evidence type="ECO:0000256" key="1">
    <source>
        <dbReference type="ARBA" id="ARBA00000085"/>
    </source>
</evidence>
<keyword evidence="6" id="KW-1185">Reference proteome</keyword>
<dbReference type="PROSITE" id="PS50109">
    <property type="entry name" value="HIS_KIN"/>
    <property type="match status" value="1"/>
</dbReference>